<keyword evidence="3" id="KW-0812">Transmembrane</keyword>
<dbReference type="STRING" id="94643.A0A2A9MC37"/>
<feature type="compositionally biased region" description="Polar residues" evidence="2">
    <location>
        <begin position="419"/>
        <end position="429"/>
    </location>
</feature>
<feature type="region of interest" description="Disordered" evidence="2">
    <location>
        <begin position="591"/>
        <end position="624"/>
    </location>
</feature>
<sequence>MFPAFWRTRRQPVRPPGPAPASSGRLPSGLSSTPVSSESPAAASAAREPFSAPLGGDAAAPSPCSVPITVPGRAPGGARLPEEEEEIVGHADESRGVCWLSSVGSVPSVSGLDSGASSPLLSHERSEPDADSSESPSDLEEASVDMGLPAPSPGPATPSEREPRASGHLARGDKRREKGDAGRRVGRCEPELCLALSRGVAAVAADASSSHSACSPPMVLSHPTLSRLQPEPPRRVGHSAHACERAAERTREAAHLPPVASAPPSLGTIPPGPSSEGGEFCVLERNVGGTGSVAWVASGEGLRLSPAAFSTPPLLASHHAGGHLAAATASAARPVFSGGTAEDSRHSDLDLEAGAHDRWLASDVGDSDYIVEPPLTHSRLGLNSLGELEEVSFPLPKRYSSSASAALAGSNGRGASSVGGCSSHSNVDPSTAPREGTLRERAAAVLTSADPPGNREPKDSWEAVAEDRAAERPSGSARGDEGFERMRRSAHHLEETAGAASVVGVSVGAPPREEAEPTKTVLSGATLEVPSLESRPMAQPESHGGEPLVRDEQGPAEHVGAASSFSCFSFADWGREQGEVSVGLRLVSPSFVPASSSPRRSDYRGQTWQRGPLESPFEGSSERAELLPQGQAAGVLKTTVLLWGGQQLPERGDGACERAAQSPVGSLQSRSVFSSRTRPPLPGSAGGGPVAPLERLPDTAVCLREANGEAASPLGSLGSVGHLHRPFLMPYVFPRYPAGSLHVRAFPGLASGESLDIQRLTPGGFGAHRQHQPSSVLQIISPRGGPPPQRSFAAQRSSDREQGVAGGAVRRLGAEDSQLPRGMSDFFSQFDENRERGGDAQGGIRGGDLPGHSTSPTFSSGFPRCAGFTGPPTGFYPGELVARNVGLDDFSSVSTILSELQDCESNREEGMGPSRTLRTALLRQVQTKLEKQCKRRFLGKKHRFNILLTGEELSGKTTLLNEMFATWYRVSSRPVCCGEEVIFHLGEGRPLLEVAVTEASHELLAIPYCELKLLEYSDRKKQFGQCPDDRIHVALWFLKPSKGVLSAQTLLILRRLKKLCCVFPVLAMSDSVDVGFLGSCRERLHAELAEAGITPPHEWLFGETAAAPPTGATAAVALTAPADVPPVFPGDPGRLASAPEQLNGALCAFRQPPTGSELGTPVFQLPWGAGAVAPPAFTSGVGALPSQLAAAASQACPFLPQTQEAPSYLTEDAPDQGPPRQTANALEEEGRSSGDGRLSQIQRCPNKPELREEEAEMRREKGREFAASNRQQSSDGGSGGSDDSHDAVFALPSPLPPPRVPHEVGASSSKAVRLHASVSAEGDEPGDGARGSNLADLGRPRQGSSGCTRVEPETPESERRGTVLSGSTRPSIPAPGDPLSTITLKADTASSPVPELEGRSSSACPPLDFGHAPREPGFCVGLAASSLELLGASSGWVASVRRSVLAFPMLLDSRSSFLQQDARYCYPRFEGVPPSSPAFLRLLLVEGSALLLLDVAKEKCFSPFYKVFWSRDESRQLHKRRALAMWQQEQAPALQRLDQMRTLLVEMHRQATRKNFLHNQSLRGDAHGGFRRASEDARDPQAASEGATARGSGEGPEPVETKRGANAEGGRRGCQTSGGNEGREIAGETTLSGKGRNFPEETLPAQRIRQIEVQIRRIQQLIEAVQREQRKKQARVLQRQLEHQLDEEAGLSLPEDETAAGRETRSDRRCGDGELGGVVLQVTQMGLVSAVMVGVGALIFTSIKKGG</sequence>
<feature type="compositionally biased region" description="Acidic residues" evidence="2">
    <location>
        <begin position="129"/>
        <end position="143"/>
    </location>
</feature>
<proteinExistence type="predicted"/>
<feature type="compositionally biased region" description="Basic and acidic residues" evidence="2">
    <location>
        <begin position="1350"/>
        <end position="1361"/>
    </location>
</feature>
<protein>
    <recommendedName>
        <fullName evidence="6">Septin-type G domain-containing protein</fullName>
    </recommendedName>
</protein>
<dbReference type="OrthoDB" id="416553at2759"/>
<evidence type="ECO:0008006" key="6">
    <source>
        <dbReference type="Google" id="ProtNLM"/>
    </source>
</evidence>
<feature type="coiled-coil region" evidence="1">
    <location>
        <begin position="1648"/>
        <end position="1687"/>
    </location>
</feature>
<reference evidence="4 5" key="1">
    <citation type="submission" date="2017-09" db="EMBL/GenBank/DDBJ databases">
        <title>Genome sequencing of Besnoitia besnoiti strain Bb-Ger1.</title>
        <authorList>
            <person name="Schares G."/>
            <person name="Venepally P."/>
            <person name="Lorenzi H.A."/>
        </authorList>
    </citation>
    <scope>NUCLEOTIDE SEQUENCE [LARGE SCALE GENOMIC DNA]</scope>
    <source>
        <strain evidence="4 5">Bb-Ger1</strain>
    </source>
</reference>
<accession>A0A2A9MC37</accession>
<feature type="compositionally biased region" description="Basic and acidic residues" evidence="2">
    <location>
        <begin position="1564"/>
        <end position="1579"/>
    </location>
</feature>
<evidence type="ECO:0000256" key="3">
    <source>
        <dbReference type="SAM" id="Phobius"/>
    </source>
</evidence>
<feature type="region of interest" description="Disordered" evidence="2">
    <location>
        <begin position="1"/>
        <end position="89"/>
    </location>
</feature>
<feature type="compositionally biased region" description="Low complexity" evidence="2">
    <location>
        <begin position="27"/>
        <end position="53"/>
    </location>
</feature>
<feature type="compositionally biased region" description="Polar residues" evidence="2">
    <location>
        <begin position="663"/>
        <end position="677"/>
    </location>
</feature>
<name>A0A2A9MC37_BESBE</name>
<feature type="region of interest" description="Disordered" evidence="2">
    <location>
        <begin position="1688"/>
        <end position="1710"/>
    </location>
</feature>
<keyword evidence="1" id="KW-0175">Coiled coil</keyword>
<feature type="region of interest" description="Disordered" evidence="2">
    <location>
        <begin position="652"/>
        <end position="692"/>
    </location>
</feature>
<feature type="transmembrane region" description="Helical" evidence="3">
    <location>
        <begin position="1725"/>
        <end position="1743"/>
    </location>
</feature>
<dbReference type="Proteomes" id="UP000224006">
    <property type="component" value="Unassembled WGS sequence"/>
</dbReference>
<dbReference type="Gene3D" id="3.40.50.300">
    <property type="entry name" value="P-loop containing nucleotide triphosphate hydrolases"/>
    <property type="match status" value="1"/>
</dbReference>
<feature type="compositionally biased region" description="Basic and acidic residues" evidence="2">
    <location>
        <begin position="1246"/>
        <end position="1264"/>
    </location>
</feature>
<keyword evidence="5" id="KW-1185">Reference proteome</keyword>
<evidence type="ECO:0000256" key="1">
    <source>
        <dbReference type="SAM" id="Coils"/>
    </source>
</evidence>
<feature type="region of interest" description="Disordered" evidence="2">
    <location>
        <begin position="529"/>
        <end position="557"/>
    </location>
</feature>
<feature type="compositionally biased region" description="Basic and acidic residues" evidence="2">
    <location>
        <begin position="159"/>
        <end position="184"/>
    </location>
</feature>
<feature type="compositionally biased region" description="Basic and acidic residues" evidence="2">
    <location>
        <begin position="1599"/>
        <end position="1611"/>
    </location>
</feature>
<gene>
    <name evidence="4" type="ORF">BESB_070330</name>
</gene>
<feature type="compositionally biased region" description="Low complexity" evidence="2">
    <location>
        <begin position="407"/>
        <end position="416"/>
    </location>
</feature>
<dbReference type="GeneID" id="40311959"/>
<keyword evidence="3" id="KW-0472">Membrane</keyword>
<feature type="region of interest" description="Disordered" evidence="2">
    <location>
        <begin position="1558"/>
        <end position="1639"/>
    </location>
</feature>
<evidence type="ECO:0000256" key="2">
    <source>
        <dbReference type="SAM" id="MobiDB-lite"/>
    </source>
</evidence>
<dbReference type="InterPro" id="IPR027417">
    <property type="entry name" value="P-loop_NTPase"/>
</dbReference>
<keyword evidence="3" id="KW-1133">Transmembrane helix</keyword>
<feature type="region of interest" description="Disordered" evidence="2">
    <location>
        <begin position="1208"/>
        <end position="1382"/>
    </location>
</feature>
<evidence type="ECO:0000313" key="5">
    <source>
        <dbReference type="Proteomes" id="UP000224006"/>
    </source>
</evidence>
<organism evidence="4 5">
    <name type="scientific">Besnoitia besnoiti</name>
    <name type="common">Apicomplexan protozoan</name>
    <dbReference type="NCBI Taxonomy" id="94643"/>
    <lineage>
        <taxon>Eukaryota</taxon>
        <taxon>Sar</taxon>
        <taxon>Alveolata</taxon>
        <taxon>Apicomplexa</taxon>
        <taxon>Conoidasida</taxon>
        <taxon>Coccidia</taxon>
        <taxon>Eucoccidiorida</taxon>
        <taxon>Eimeriorina</taxon>
        <taxon>Sarcocystidae</taxon>
        <taxon>Besnoitia</taxon>
    </lineage>
</organism>
<dbReference type="KEGG" id="bbes:BESB_070330"/>
<dbReference type="RefSeq" id="XP_029217890.1">
    <property type="nucleotide sequence ID" value="XM_029365406.1"/>
</dbReference>
<feature type="compositionally biased region" description="Basic and acidic residues" evidence="2">
    <location>
        <begin position="1699"/>
        <end position="1710"/>
    </location>
</feature>
<feature type="compositionally biased region" description="Acidic residues" evidence="2">
    <location>
        <begin position="1688"/>
        <end position="1698"/>
    </location>
</feature>
<feature type="region of interest" description="Disordered" evidence="2">
    <location>
        <begin position="778"/>
        <end position="822"/>
    </location>
</feature>
<feature type="region of interest" description="Disordered" evidence="2">
    <location>
        <begin position="407"/>
        <end position="482"/>
    </location>
</feature>
<evidence type="ECO:0000313" key="4">
    <source>
        <dbReference type="EMBL" id="PFH33881.1"/>
    </source>
</evidence>
<dbReference type="VEuPathDB" id="ToxoDB:BESB_070330"/>
<dbReference type="EMBL" id="NWUJ01000007">
    <property type="protein sequence ID" value="PFH33881.1"/>
    <property type="molecule type" value="Genomic_DNA"/>
</dbReference>
<comment type="caution">
    <text evidence="4">The sequence shown here is derived from an EMBL/GenBank/DDBJ whole genome shotgun (WGS) entry which is preliminary data.</text>
</comment>
<feature type="region of interest" description="Disordered" evidence="2">
    <location>
        <begin position="108"/>
        <end position="184"/>
    </location>
</feature>
<feature type="compositionally biased region" description="Basic and acidic residues" evidence="2">
    <location>
        <begin position="453"/>
        <end position="471"/>
    </location>
</feature>